<dbReference type="EMBL" id="GGEC01005349">
    <property type="protein sequence ID" value="MBW85832.1"/>
    <property type="molecule type" value="Transcribed_RNA"/>
</dbReference>
<sequence>MTSSLGNAISTRRVVK</sequence>
<reference evidence="1" key="1">
    <citation type="submission" date="2018-02" db="EMBL/GenBank/DDBJ databases">
        <title>Rhizophora mucronata_Transcriptome.</title>
        <authorList>
            <person name="Meera S.P."/>
            <person name="Sreeshan A."/>
            <person name="Augustine A."/>
        </authorList>
    </citation>
    <scope>NUCLEOTIDE SEQUENCE</scope>
    <source>
        <tissue evidence="1">Leaf</tissue>
    </source>
</reference>
<name>A0A2P2IXB9_RHIMU</name>
<evidence type="ECO:0000313" key="1">
    <source>
        <dbReference type="EMBL" id="MBW85832.1"/>
    </source>
</evidence>
<organism evidence="1">
    <name type="scientific">Rhizophora mucronata</name>
    <name type="common">Asiatic mangrove</name>
    <dbReference type="NCBI Taxonomy" id="61149"/>
    <lineage>
        <taxon>Eukaryota</taxon>
        <taxon>Viridiplantae</taxon>
        <taxon>Streptophyta</taxon>
        <taxon>Embryophyta</taxon>
        <taxon>Tracheophyta</taxon>
        <taxon>Spermatophyta</taxon>
        <taxon>Magnoliopsida</taxon>
        <taxon>eudicotyledons</taxon>
        <taxon>Gunneridae</taxon>
        <taxon>Pentapetalae</taxon>
        <taxon>rosids</taxon>
        <taxon>fabids</taxon>
        <taxon>Malpighiales</taxon>
        <taxon>Rhizophoraceae</taxon>
        <taxon>Rhizophora</taxon>
    </lineage>
</organism>
<protein>
    <submittedName>
        <fullName evidence="1">Uncharacterized protein</fullName>
    </submittedName>
</protein>
<dbReference type="AlphaFoldDB" id="A0A2P2IXB9"/>
<accession>A0A2P2IXB9</accession>
<proteinExistence type="predicted"/>